<protein>
    <recommendedName>
        <fullName evidence="3">START domain-containing protein</fullName>
    </recommendedName>
</protein>
<evidence type="ECO:0000256" key="2">
    <source>
        <dbReference type="SAM" id="Phobius"/>
    </source>
</evidence>
<dbReference type="InterPro" id="IPR002913">
    <property type="entry name" value="START_lipid-bd_dom"/>
</dbReference>
<feature type="region of interest" description="Disordered" evidence="1">
    <location>
        <begin position="1757"/>
        <end position="1779"/>
    </location>
</feature>
<feature type="compositionally biased region" description="Low complexity" evidence="1">
    <location>
        <begin position="65"/>
        <end position="75"/>
    </location>
</feature>
<feature type="region of interest" description="Disordered" evidence="1">
    <location>
        <begin position="59"/>
        <end position="83"/>
    </location>
</feature>
<gene>
    <name evidence="4" type="ORF">V5O48_000480</name>
</gene>
<dbReference type="Pfam" id="PF01852">
    <property type="entry name" value="START"/>
    <property type="match status" value="1"/>
</dbReference>
<dbReference type="PANTHER" id="PTHR19308">
    <property type="entry name" value="PHOSPHATIDYLCHOLINE TRANSFER PROTEIN"/>
    <property type="match status" value="1"/>
</dbReference>
<feature type="region of interest" description="Disordered" evidence="1">
    <location>
        <begin position="1676"/>
        <end position="1723"/>
    </location>
</feature>
<feature type="region of interest" description="Disordered" evidence="1">
    <location>
        <begin position="487"/>
        <end position="508"/>
    </location>
</feature>
<dbReference type="EMBL" id="JBAHYK010000008">
    <property type="protein sequence ID" value="KAL0581551.1"/>
    <property type="molecule type" value="Genomic_DNA"/>
</dbReference>
<feature type="domain" description="START" evidence="3">
    <location>
        <begin position="540"/>
        <end position="728"/>
    </location>
</feature>
<evidence type="ECO:0000256" key="1">
    <source>
        <dbReference type="SAM" id="MobiDB-lite"/>
    </source>
</evidence>
<evidence type="ECO:0000313" key="4">
    <source>
        <dbReference type="EMBL" id="KAL0581551.1"/>
    </source>
</evidence>
<feature type="transmembrane region" description="Helical" evidence="2">
    <location>
        <begin position="1809"/>
        <end position="1829"/>
    </location>
</feature>
<feature type="region of interest" description="Disordered" evidence="1">
    <location>
        <begin position="1346"/>
        <end position="1369"/>
    </location>
</feature>
<feature type="compositionally biased region" description="Low complexity" evidence="1">
    <location>
        <begin position="1759"/>
        <end position="1770"/>
    </location>
</feature>
<feature type="compositionally biased region" description="Low complexity" evidence="1">
    <location>
        <begin position="1384"/>
        <end position="1400"/>
    </location>
</feature>
<comment type="caution">
    <text evidence="4">The sequence shown here is derived from an EMBL/GenBank/DDBJ whole genome shotgun (WGS) entry which is preliminary data.</text>
</comment>
<dbReference type="SUPFAM" id="SSF55961">
    <property type="entry name" value="Bet v1-like"/>
    <property type="match status" value="3"/>
</dbReference>
<proteinExistence type="predicted"/>
<feature type="compositionally biased region" description="Low complexity" evidence="1">
    <location>
        <begin position="932"/>
        <end position="945"/>
    </location>
</feature>
<feature type="compositionally biased region" description="Low complexity" evidence="1">
    <location>
        <begin position="487"/>
        <end position="502"/>
    </location>
</feature>
<feature type="region of interest" description="Disordered" evidence="1">
    <location>
        <begin position="1"/>
        <end position="23"/>
    </location>
</feature>
<feature type="compositionally biased region" description="Low complexity" evidence="1">
    <location>
        <begin position="1705"/>
        <end position="1716"/>
    </location>
</feature>
<reference evidence="4 5" key="1">
    <citation type="submission" date="2024-02" db="EMBL/GenBank/DDBJ databases">
        <title>A draft genome for the cacao thread blight pathogen Marasmius crinis-equi.</title>
        <authorList>
            <person name="Cohen S.P."/>
            <person name="Baruah I.K."/>
            <person name="Amoako-Attah I."/>
            <person name="Bukari Y."/>
            <person name="Meinhardt L.W."/>
            <person name="Bailey B.A."/>
        </authorList>
    </citation>
    <scope>NUCLEOTIDE SEQUENCE [LARGE SCALE GENOMIC DNA]</scope>
    <source>
        <strain evidence="4 5">GH-76</strain>
    </source>
</reference>
<dbReference type="InterPro" id="IPR023393">
    <property type="entry name" value="START-like_dom_sf"/>
</dbReference>
<feature type="region of interest" description="Disordered" evidence="1">
    <location>
        <begin position="1384"/>
        <end position="1438"/>
    </location>
</feature>
<organism evidence="4 5">
    <name type="scientific">Marasmius crinis-equi</name>
    <dbReference type="NCBI Taxonomy" id="585013"/>
    <lineage>
        <taxon>Eukaryota</taxon>
        <taxon>Fungi</taxon>
        <taxon>Dikarya</taxon>
        <taxon>Basidiomycota</taxon>
        <taxon>Agaricomycotina</taxon>
        <taxon>Agaricomycetes</taxon>
        <taxon>Agaricomycetidae</taxon>
        <taxon>Agaricales</taxon>
        <taxon>Marasmiineae</taxon>
        <taxon>Marasmiaceae</taxon>
        <taxon>Marasmius</taxon>
    </lineage>
</organism>
<accession>A0ABR3G140</accession>
<dbReference type="CDD" id="cd00177">
    <property type="entry name" value="START"/>
    <property type="match status" value="1"/>
</dbReference>
<name>A0ABR3G140_9AGAR</name>
<feature type="compositionally biased region" description="Low complexity" evidence="1">
    <location>
        <begin position="1414"/>
        <end position="1423"/>
    </location>
</feature>
<keyword evidence="2" id="KW-1133">Transmembrane helix</keyword>
<feature type="region of interest" description="Disordered" evidence="1">
    <location>
        <begin position="892"/>
        <end position="945"/>
    </location>
</feature>
<dbReference type="PROSITE" id="PS50848">
    <property type="entry name" value="START"/>
    <property type="match status" value="1"/>
</dbReference>
<dbReference type="InterPro" id="IPR051213">
    <property type="entry name" value="START_lipid_transfer"/>
</dbReference>
<feature type="region of interest" description="Disordered" evidence="1">
    <location>
        <begin position="966"/>
        <end position="988"/>
    </location>
</feature>
<dbReference type="PANTHER" id="PTHR19308:SF54">
    <property type="entry name" value="START DOMAIN-CONTAINING PROTEIN"/>
    <property type="match status" value="1"/>
</dbReference>
<evidence type="ECO:0000313" key="5">
    <source>
        <dbReference type="Proteomes" id="UP001465976"/>
    </source>
</evidence>
<feature type="compositionally biased region" description="Low complexity" evidence="1">
    <location>
        <begin position="1136"/>
        <end position="1152"/>
    </location>
</feature>
<keyword evidence="2" id="KW-0472">Membrane</keyword>
<evidence type="ECO:0000259" key="3">
    <source>
        <dbReference type="PROSITE" id="PS50848"/>
    </source>
</evidence>
<dbReference type="Proteomes" id="UP001465976">
    <property type="component" value="Unassembled WGS sequence"/>
</dbReference>
<feature type="region of interest" description="Disordered" evidence="1">
    <location>
        <begin position="1121"/>
        <end position="1152"/>
    </location>
</feature>
<keyword evidence="2" id="KW-0812">Transmembrane</keyword>
<sequence length="1885" mass="205913">MPSSSITSVDGSRTTLSVPSPVSQLSAHTRRDVGWLESWYDALNDAETRFRQLLTSPSNDWKRVSSSSANSSGSIKGKGKARASTSLPEITDVVVHRNSSQSKEDIYRLVLEVPAGEGFLSLEPWRAVLSTPELRQEWDPAVVDAHLVEAFDYDTRIIKTNFTLGWPANPRDTVTIARTIHDDTTVIDIATSLPRSPDEPVYLRPSPPYVRSHVTLFAWCIQHIKSQPSNATNADSQQPKRRLSMSGRLRITCYWQHDLRAIWNITSPGTMAQQLSSMVLGLLKTTLKRATRIPKLLGYGFGVNIEKIRFQIDREALTIEYAIIPLEDEEHHQPDPSKAQGLEELHVLRERRRLTRAVECILPAAEGWDVRVSTKASSEEVEKLPWSALAVRSSSSALPSSPTSRLPLDQILLRLTHASLIDDHSVLKVTVVIEISGPSGGLRLNGVPQTVKDFDHDRFSTSGVGSQQIFQDLASAMGVSLTGSSSVGSPSVISSSASSTQSDLPISKERNPAAEKSILARVKRNYIYFSSLLQEPEAKWKRTTESRGVTVTQLDSIDPTLVVYGAEATFVGVNIWDLYAAVVSHGAKEYWDKQHEDAILLDDVNELTELWHLKTKAAWPVNGRDSVVLKTVYKSPTTIHVFSFSADDLAHLFPPGLIPPPASSTTSNNTANNSTSSVNANIIRTQIDLQGWAIEALSPTTTRLTLLEQSDPKGWTNKTSIPAQMINSLAGIGDFAIKWGGVPIVTRLAGAKKTSVKYEHERRSWRLEYEPAARSMDKEGDATPTSPVIECEIRCDMDTWSPTSLDIVVDPPPQAISCLRRHRLSSEGGGVWLTITHQDAVCIEDERLMVIIRRGPTIGTGGGSSAGGFVMVNGERIEIDYEGMDEEEIRSAKTQKRVKPTRIPLDQPPVSGVIRKRREDTESEGQTPSSPPSSATTKTAPKTSSPLSRFFTYAVDQTQQTIAAIAPVEGEDVPTDDSPEEIPSPSKKPMQHALDALAWTQDFHANPLLAGWLSVNEKSGINVKRRIINEVSNVVPVFKGEKVIEGVSAEDLAAVIGELTFDESSGYYARKKWDDRYEEERVLERYGAGGRASFKVGKTGFPFKDRGFYVATIVAKEQGAAPGMSRQNTANPAALTSGGTDSGTKTPSSTTSTNSAVYVISTSYNPSALSVPFSESSYNPYLLPIGRVHLDAWILETLDPYNTKENYAVPSARCTRLTCIDYDGPVVNSMVANYNGGYMARALIGLDTSMRESRGPVMRIPTHGLILKGRGGDDDDVEDEDMFRKRGKKTWRIGAAAGKAGWRAVRSKRVDKGKERRVVVESKFHSGSRSFESLVLVQYSFERKKHTMTRSEDEGVGPEADTSNDTQPSLASLLNNEKKLAASSISSAPATLSASTSRTLSPPPDQDRRERTLSNISSTSSITAMPGSPPTGFRGRSNSRFLRNNAAASEDFLVGEWVIDMKLYPEGYEVLVRTRVHRESSRAIDDLIGLESVFAGEKEKVAFPFVYGIHQLPHSLGIDSAKSVEVEEDQPTKHLLRVTLPTGEFLKNHRQPQQEPITDPLTGEIREPKEVETPKWLEVLALEAGVIVGVSIRPSSSGKKGSKRRKQVVVFDDTCDEGGKELDVVDEKDGHAREETYGVDGVIERVKSEPETVPIGFEKPLAISETLVDRAALDANTSSEVTSGAGPNVTGSAGDETPGSPNPQEGAAGESKGESGILSRSPSTNALAATAQSLVQTANGGKSGFLGIGRGLGSFLQMSSRSPSRSGSTSNKDAEKPDTGLAHDAVASHEMHATQNLIMTAQRTVKQDWWMFMIVGLIAFLLGSFMRSLLEPTDFVYVATSSSLSLTSAGTHFAGGSEWREVKRVVELPAGGRWDLWIGFVRRRV</sequence>
<dbReference type="Gene3D" id="3.30.530.20">
    <property type="match status" value="3"/>
</dbReference>
<feature type="compositionally biased region" description="Acidic residues" evidence="1">
    <location>
        <begin position="969"/>
        <end position="980"/>
    </location>
</feature>
<keyword evidence="5" id="KW-1185">Reference proteome</keyword>